<comment type="caution">
    <text evidence="2">The sequence shown here is derived from an EMBL/GenBank/DDBJ whole genome shotgun (WGS) entry which is preliminary data.</text>
</comment>
<evidence type="ECO:0000313" key="2">
    <source>
        <dbReference type="EMBL" id="KPE52375.1"/>
    </source>
</evidence>
<feature type="transmembrane region" description="Helical" evidence="1">
    <location>
        <begin position="188"/>
        <end position="206"/>
    </location>
</feature>
<feature type="transmembrane region" description="Helical" evidence="1">
    <location>
        <begin position="313"/>
        <end position="330"/>
    </location>
</feature>
<organism evidence="2 3">
    <name type="scientific">Chryseobacterium indologenes</name>
    <name type="common">Flavobacterium indologenes</name>
    <dbReference type="NCBI Taxonomy" id="253"/>
    <lineage>
        <taxon>Bacteria</taxon>
        <taxon>Pseudomonadati</taxon>
        <taxon>Bacteroidota</taxon>
        <taxon>Flavobacteriia</taxon>
        <taxon>Flavobacteriales</taxon>
        <taxon>Weeksellaceae</taxon>
        <taxon>Chryseobacterium group</taxon>
        <taxon>Chryseobacterium</taxon>
    </lineage>
</organism>
<evidence type="ECO:0008006" key="4">
    <source>
        <dbReference type="Google" id="ProtNLM"/>
    </source>
</evidence>
<gene>
    <name evidence="2" type="ORF">AOB46_05765</name>
</gene>
<feature type="transmembrane region" description="Helical" evidence="1">
    <location>
        <begin position="285"/>
        <end position="307"/>
    </location>
</feature>
<keyword evidence="1" id="KW-0812">Transmembrane</keyword>
<keyword evidence="1" id="KW-1133">Transmembrane helix</keyword>
<feature type="transmembrane region" description="Helical" evidence="1">
    <location>
        <begin position="139"/>
        <end position="168"/>
    </location>
</feature>
<accession>A0A0N0ZX94</accession>
<feature type="transmembrane region" description="Helical" evidence="1">
    <location>
        <begin position="97"/>
        <end position="119"/>
    </location>
</feature>
<name>A0A0N0ZX94_CHRID</name>
<feature type="transmembrane region" description="Helical" evidence="1">
    <location>
        <begin position="342"/>
        <end position="364"/>
    </location>
</feature>
<sequence>MGRNHKFLIAFLYLFALSFSVFKTIRTPNKWAVAHWLMDYRFGFIKRGLIGEIFGFFFEKNEFNILIVSSVILILLYAVLLIIAVKNTWENYSIEKVLFYVIFFLSQYTILSAHLIGYFDHLIFLMTLLSVYLILHKKILLASLITVFCIIAHEVSFVLMIPISFFALLVNEVRDNKFTFSSHLLKKAGAYLLLPIVATVSVSFYQELYGQNNREFIYQYLQDTGLIRKGVANSVAAAYTEGFGSYLKSEVPYFLKRVFLSIATVKYGIPLLFMAYMVYKLFSKINIYVLLWLAAVSASPLLLHSIAWDIFRIWSFPFVILFTGFWILCGKCTANHQHDNRLSLFEISFFLISIALVSLVPNFLFEHETERFSTPVRVILLIPIFSILWYLYKKAPEKGNRD</sequence>
<reference evidence="2 3" key="1">
    <citation type="journal article" date="2015" name="Genom Data">
        <title>Draft genome sequence of a multidrug-resistant Chryseobacterium indologenes isolate from Malaysia.</title>
        <authorList>
            <person name="Yu C.Y."/>
            <person name="Ang G.Y."/>
            <person name="Cheng H.J."/>
            <person name="Cheong Y.M."/>
            <person name="Yin W.F."/>
            <person name="Chan K.G."/>
        </authorList>
    </citation>
    <scope>NUCLEOTIDE SEQUENCE [LARGE SCALE GENOMIC DNA]</scope>
    <source>
        <strain evidence="2 3">CI_885</strain>
    </source>
</reference>
<feature type="transmembrane region" description="Helical" evidence="1">
    <location>
        <begin position="258"/>
        <end position="278"/>
    </location>
</feature>
<feature type="transmembrane region" description="Helical" evidence="1">
    <location>
        <begin position="63"/>
        <end position="85"/>
    </location>
</feature>
<keyword evidence="1" id="KW-0472">Membrane</keyword>
<dbReference type="Proteomes" id="UP000037953">
    <property type="component" value="Unassembled WGS sequence"/>
</dbReference>
<dbReference type="OrthoDB" id="1226262at2"/>
<dbReference type="PATRIC" id="fig|253.9.peg.2467"/>
<dbReference type="AlphaFoldDB" id="A0A0N0ZX94"/>
<evidence type="ECO:0000256" key="1">
    <source>
        <dbReference type="SAM" id="Phobius"/>
    </source>
</evidence>
<feature type="transmembrane region" description="Helical" evidence="1">
    <location>
        <begin position="376"/>
        <end position="392"/>
    </location>
</feature>
<dbReference type="EMBL" id="LJOD01000002">
    <property type="protein sequence ID" value="KPE52375.1"/>
    <property type="molecule type" value="Genomic_DNA"/>
</dbReference>
<evidence type="ECO:0000313" key="3">
    <source>
        <dbReference type="Proteomes" id="UP000037953"/>
    </source>
</evidence>
<dbReference type="RefSeq" id="WP_062697187.1">
    <property type="nucleotide sequence ID" value="NZ_LJOD01000002.1"/>
</dbReference>
<protein>
    <recommendedName>
        <fullName evidence="4">EpsG family protein</fullName>
    </recommendedName>
</protein>
<proteinExistence type="predicted"/>
<reference evidence="3" key="2">
    <citation type="submission" date="2015-09" db="EMBL/GenBank/DDBJ databases">
        <title>Draft genome sequence of a multidrug-resistant Chryseobacterium indologenes isolate from Malaysia.</title>
        <authorList>
            <person name="Yu C.Y."/>
            <person name="Ang G.Y."/>
            <person name="Chan K.-G."/>
        </authorList>
    </citation>
    <scope>NUCLEOTIDE SEQUENCE [LARGE SCALE GENOMIC DNA]</scope>
    <source>
        <strain evidence="3">CI_885</strain>
    </source>
</reference>